<sequence>MKASACRVYSITLLFKFQKERHFPALGGNKKAVQAVLYFRCVDTQ</sequence>
<keyword evidence="2" id="KW-1185">Reference proteome</keyword>
<accession>A0ABT8BYB3</accession>
<gene>
    <name evidence="1" type="ORF">QWZ16_21360</name>
</gene>
<dbReference type="EMBL" id="JAUFQC010000027">
    <property type="protein sequence ID" value="MDN3612146.1"/>
    <property type="molecule type" value="Genomic_DNA"/>
</dbReference>
<comment type="caution">
    <text evidence="1">The sequence shown here is derived from an EMBL/GenBank/DDBJ whole genome shotgun (WGS) entry which is preliminary data.</text>
</comment>
<evidence type="ECO:0000313" key="1">
    <source>
        <dbReference type="EMBL" id="MDN3612146.1"/>
    </source>
</evidence>
<evidence type="ECO:0000313" key="2">
    <source>
        <dbReference type="Proteomes" id="UP001238540"/>
    </source>
</evidence>
<name>A0ABT8BYB3_9VIBR</name>
<organism evidence="1 2">
    <name type="scientific">Vibrio ostreicida</name>
    <dbReference type="NCBI Taxonomy" id="526588"/>
    <lineage>
        <taxon>Bacteria</taxon>
        <taxon>Pseudomonadati</taxon>
        <taxon>Pseudomonadota</taxon>
        <taxon>Gammaproteobacteria</taxon>
        <taxon>Vibrionales</taxon>
        <taxon>Vibrionaceae</taxon>
        <taxon>Vibrio</taxon>
    </lineage>
</organism>
<dbReference type="Proteomes" id="UP001238540">
    <property type="component" value="Unassembled WGS sequence"/>
</dbReference>
<dbReference type="RefSeq" id="WP_171831438.1">
    <property type="nucleotide sequence ID" value="NZ_JAUFQC010000027.1"/>
</dbReference>
<reference evidence="2" key="1">
    <citation type="journal article" date="2019" name="Int. J. Syst. Evol. Microbiol.">
        <title>The Global Catalogue of Microorganisms (GCM) 10K type strain sequencing project: providing services to taxonomists for standard genome sequencing and annotation.</title>
        <authorList>
            <consortium name="The Broad Institute Genomics Platform"/>
            <consortium name="The Broad Institute Genome Sequencing Center for Infectious Disease"/>
            <person name="Wu L."/>
            <person name="Ma J."/>
        </authorList>
    </citation>
    <scope>NUCLEOTIDE SEQUENCE [LARGE SCALE GENOMIC DNA]</scope>
    <source>
        <strain evidence="2">CECT 7398</strain>
    </source>
</reference>
<protein>
    <submittedName>
        <fullName evidence="1">Uncharacterized protein</fullName>
    </submittedName>
</protein>
<proteinExistence type="predicted"/>